<dbReference type="EMBL" id="CADCWG010000166">
    <property type="protein sequence ID" value="CAA9561508.1"/>
    <property type="molecule type" value="Genomic_DNA"/>
</dbReference>
<evidence type="ECO:0000256" key="2">
    <source>
        <dbReference type="ARBA" id="ARBA00022491"/>
    </source>
</evidence>
<protein>
    <recommendedName>
        <fullName evidence="9 10">Large ribosomal subunit protein uL1</fullName>
    </recommendedName>
</protein>
<sequence length="241" mass="26067">MPQHGKKYADALKKIEPERLYTPDEAITLVKELAFAGFDETVEIHARLGIDPRQADQIVRTTALLPHGTGKVVRVLVFATGEAERAALDAGADYAGVDEYVQQIQGGWLEFDAAVAMADQMGKVGGLGRILGRRGLMPNPRSGTVIRNPEDLPNVIRELKGGRVEFRNDRTGIVHTTVGRKSFTDEQLRDNLYAVIDSIQRAKPASTKGVYCRTLTLATSMSPGVPLDVALTLANATTSAA</sequence>
<evidence type="ECO:0000256" key="8">
    <source>
        <dbReference type="ARBA" id="ARBA00023274"/>
    </source>
</evidence>
<evidence type="ECO:0000256" key="4">
    <source>
        <dbReference type="ARBA" id="ARBA00022730"/>
    </source>
</evidence>
<organism evidence="12">
    <name type="scientific">uncultured Thermomicrobiales bacterium</name>
    <dbReference type="NCBI Taxonomy" id="1645740"/>
    <lineage>
        <taxon>Bacteria</taxon>
        <taxon>Pseudomonadati</taxon>
        <taxon>Thermomicrobiota</taxon>
        <taxon>Thermomicrobia</taxon>
        <taxon>Thermomicrobiales</taxon>
        <taxon>environmental samples</taxon>
    </lineage>
</organism>
<dbReference type="GO" id="GO:0015934">
    <property type="term" value="C:large ribosomal subunit"/>
    <property type="evidence" value="ECO:0007669"/>
    <property type="project" value="InterPro"/>
</dbReference>
<dbReference type="PANTHER" id="PTHR36427:SF3">
    <property type="entry name" value="LARGE RIBOSOMAL SUBUNIT PROTEIN UL1M"/>
    <property type="match status" value="1"/>
</dbReference>
<dbReference type="GO" id="GO:0019843">
    <property type="term" value="F:rRNA binding"/>
    <property type="evidence" value="ECO:0007669"/>
    <property type="project" value="UniProtKB-UniRule"/>
</dbReference>
<evidence type="ECO:0000256" key="11">
    <source>
        <dbReference type="RuleBase" id="RU000659"/>
    </source>
</evidence>
<keyword evidence="5 10" id="KW-0810">Translation regulation</keyword>
<evidence type="ECO:0000256" key="6">
    <source>
        <dbReference type="ARBA" id="ARBA00022884"/>
    </source>
</evidence>
<comment type="subunit">
    <text evidence="10">Part of the 50S ribosomal subunit.</text>
</comment>
<dbReference type="GO" id="GO:0003735">
    <property type="term" value="F:structural constituent of ribosome"/>
    <property type="evidence" value="ECO:0007669"/>
    <property type="project" value="InterPro"/>
</dbReference>
<keyword evidence="3 10" id="KW-0820">tRNA-binding</keyword>
<dbReference type="InterPro" id="IPR023674">
    <property type="entry name" value="Ribosomal_uL1-like"/>
</dbReference>
<reference evidence="12" key="1">
    <citation type="submission" date="2020-02" db="EMBL/GenBank/DDBJ databases">
        <authorList>
            <person name="Meier V. D."/>
        </authorList>
    </citation>
    <scope>NUCLEOTIDE SEQUENCE</scope>
    <source>
        <strain evidence="12">AVDCRST_MAG49</strain>
    </source>
</reference>
<evidence type="ECO:0000256" key="3">
    <source>
        <dbReference type="ARBA" id="ARBA00022555"/>
    </source>
</evidence>
<dbReference type="Gene3D" id="3.40.50.790">
    <property type="match status" value="1"/>
</dbReference>
<dbReference type="InterPro" id="IPR023673">
    <property type="entry name" value="Ribosomal_uL1_CS"/>
</dbReference>
<keyword evidence="8 10" id="KW-0687">Ribonucleoprotein</keyword>
<dbReference type="SUPFAM" id="SSF56808">
    <property type="entry name" value="Ribosomal protein L1"/>
    <property type="match status" value="1"/>
</dbReference>
<proteinExistence type="inferred from homology"/>
<dbReference type="InterPro" id="IPR002143">
    <property type="entry name" value="Ribosomal_uL1"/>
</dbReference>
<dbReference type="PROSITE" id="PS01199">
    <property type="entry name" value="RIBOSOMAL_L1"/>
    <property type="match status" value="1"/>
</dbReference>
<evidence type="ECO:0000256" key="9">
    <source>
        <dbReference type="ARBA" id="ARBA00035241"/>
    </source>
</evidence>
<dbReference type="HAMAP" id="MF_01318_B">
    <property type="entry name" value="Ribosomal_uL1_B"/>
    <property type="match status" value="1"/>
</dbReference>
<comment type="function">
    <text evidence="10">Binds directly to 23S rRNA. The L1 stalk is quite mobile in the ribosome, and is involved in E site tRNA release.</text>
</comment>
<dbReference type="NCBIfam" id="TIGR01169">
    <property type="entry name" value="rplA_bact"/>
    <property type="match status" value="1"/>
</dbReference>
<dbReference type="Gene3D" id="3.30.190.20">
    <property type="match status" value="1"/>
</dbReference>
<dbReference type="InterPro" id="IPR028364">
    <property type="entry name" value="Ribosomal_uL1/biogenesis"/>
</dbReference>
<evidence type="ECO:0000256" key="7">
    <source>
        <dbReference type="ARBA" id="ARBA00022980"/>
    </source>
</evidence>
<dbReference type="FunFam" id="3.40.50.790:FF:000001">
    <property type="entry name" value="50S ribosomal protein L1"/>
    <property type="match status" value="1"/>
</dbReference>
<dbReference type="GO" id="GO:0006412">
    <property type="term" value="P:translation"/>
    <property type="evidence" value="ECO:0007669"/>
    <property type="project" value="UniProtKB-UniRule"/>
</dbReference>
<evidence type="ECO:0000256" key="10">
    <source>
        <dbReference type="HAMAP-Rule" id="MF_01318"/>
    </source>
</evidence>
<comment type="similarity">
    <text evidence="1 10 11">Belongs to the universal ribosomal protein uL1 family.</text>
</comment>
<evidence type="ECO:0000256" key="1">
    <source>
        <dbReference type="ARBA" id="ARBA00010531"/>
    </source>
</evidence>
<comment type="function">
    <text evidence="10">Protein L1 is also a translational repressor protein, it controls the translation of the L11 operon by binding to its mRNA.</text>
</comment>
<evidence type="ECO:0000256" key="5">
    <source>
        <dbReference type="ARBA" id="ARBA00022845"/>
    </source>
</evidence>
<gene>
    <name evidence="10" type="primary">rplA</name>
    <name evidence="12" type="ORF">AVDCRST_MAG49-2461</name>
</gene>
<accession>A0A6J4UWT2</accession>
<keyword evidence="7 10" id="KW-0689">Ribosomal protein</keyword>
<dbReference type="Pfam" id="PF00687">
    <property type="entry name" value="Ribosomal_L1"/>
    <property type="match status" value="1"/>
</dbReference>
<dbReference type="PIRSF" id="PIRSF002155">
    <property type="entry name" value="Ribosomal_L1"/>
    <property type="match status" value="1"/>
</dbReference>
<dbReference type="CDD" id="cd00403">
    <property type="entry name" value="Ribosomal_L1"/>
    <property type="match status" value="1"/>
</dbReference>
<keyword evidence="2 10" id="KW-0678">Repressor</keyword>
<name>A0A6J4UWT2_9BACT</name>
<dbReference type="GO" id="GO:0000049">
    <property type="term" value="F:tRNA binding"/>
    <property type="evidence" value="ECO:0007669"/>
    <property type="project" value="UniProtKB-KW"/>
</dbReference>
<dbReference type="PANTHER" id="PTHR36427">
    <property type="entry name" value="54S RIBOSOMAL PROTEIN L1, MITOCHONDRIAL"/>
    <property type="match status" value="1"/>
</dbReference>
<dbReference type="GO" id="GO:0006417">
    <property type="term" value="P:regulation of translation"/>
    <property type="evidence" value="ECO:0007669"/>
    <property type="project" value="UniProtKB-KW"/>
</dbReference>
<dbReference type="InterPro" id="IPR016095">
    <property type="entry name" value="Ribosomal_uL1_3-a/b-sand"/>
</dbReference>
<keyword evidence="6 10" id="KW-0694">RNA-binding</keyword>
<evidence type="ECO:0000313" key="12">
    <source>
        <dbReference type="EMBL" id="CAA9561508.1"/>
    </source>
</evidence>
<dbReference type="AlphaFoldDB" id="A0A6J4UWT2"/>
<dbReference type="InterPro" id="IPR005878">
    <property type="entry name" value="Ribosom_uL1_bac-type"/>
</dbReference>
<keyword evidence="4 10" id="KW-0699">rRNA-binding</keyword>